<dbReference type="GO" id="GO:0033499">
    <property type="term" value="P:galactose catabolic process via UDP-galactose, Leloir pathway"/>
    <property type="evidence" value="ECO:0007669"/>
    <property type="project" value="TreeGrafter"/>
</dbReference>
<comment type="caution">
    <text evidence="1">The sequence shown here is derived from an EMBL/GenBank/DDBJ whole genome shotgun (WGS) entry which is preliminary data.</text>
</comment>
<proteinExistence type="predicted"/>
<dbReference type="SUPFAM" id="SSF74650">
    <property type="entry name" value="Galactose mutarotase-like"/>
    <property type="match status" value="1"/>
</dbReference>
<dbReference type="EC" id="5.1.3.3" evidence="1"/>
<dbReference type="PANTHER" id="PTHR10091">
    <property type="entry name" value="ALDOSE-1-EPIMERASE"/>
    <property type="match status" value="1"/>
</dbReference>
<accession>A0A1E3L8Q6</accession>
<gene>
    <name evidence="1" type="primary">galM</name>
    <name evidence="1" type="ORF">PTI45_00421</name>
</gene>
<dbReference type="GO" id="GO:0004034">
    <property type="term" value="F:aldose 1-epimerase activity"/>
    <property type="evidence" value="ECO:0007669"/>
    <property type="project" value="UniProtKB-EC"/>
</dbReference>
<dbReference type="GO" id="GO:0005737">
    <property type="term" value="C:cytoplasm"/>
    <property type="evidence" value="ECO:0007669"/>
    <property type="project" value="TreeGrafter"/>
</dbReference>
<name>A0A1E3L8Q6_9BACL</name>
<dbReference type="EMBL" id="MDER01000024">
    <property type="protein sequence ID" value="ODP30179.1"/>
    <property type="molecule type" value="Genomic_DNA"/>
</dbReference>
<dbReference type="RefSeq" id="WP_069325896.1">
    <property type="nucleotide sequence ID" value="NZ_MDER01000024.1"/>
</dbReference>
<dbReference type="Proteomes" id="UP000094578">
    <property type="component" value="Unassembled WGS sequence"/>
</dbReference>
<dbReference type="PANTHER" id="PTHR10091:SF0">
    <property type="entry name" value="GALACTOSE MUTAROTASE"/>
    <property type="match status" value="1"/>
</dbReference>
<protein>
    <submittedName>
        <fullName evidence="1">Aldose 1-epimerase</fullName>
        <ecNumber evidence="1">5.1.3.3</ecNumber>
    </submittedName>
</protein>
<dbReference type="Gene3D" id="2.70.98.10">
    <property type="match status" value="1"/>
</dbReference>
<dbReference type="Pfam" id="PF01263">
    <property type="entry name" value="Aldose_epim"/>
    <property type="match status" value="1"/>
</dbReference>
<dbReference type="InterPro" id="IPR011013">
    <property type="entry name" value="Gal_mutarotase_sf_dom"/>
</dbReference>
<evidence type="ECO:0000313" key="1">
    <source>
        <dbReference type="EMBL" id="ODP30179.1"/>
    </source>
</evidence>
<evidence type="ECO:0000313" key="2">
    <source>
        <dbReference type="Proteomes" id="UP000094578"/>
    </source>
</evidence>
<dbReference type="PATRIC" id="fig|1886670.3.peg.437"/>
<reference evidence="1 2" key="1">
    <citation type="submission" date="2016-08" db="EMBL/GenBank/DDBJ databases">
        <title>Genome sequencing of Paenibacillus sp. TI45-13ar, isolated from Korean traditional nuruk.</title>
        <authorList>
            <person name="Kim S.-J."/>
        </authorList>
    </citation>
    <scope>NUCLEOTIDE SEQUENCE [LARGE SCALE GENOMIC DNA]</scope>
    <source>
        <strain evidence="1 2">TI45-13ar</strain>
    </source>
</reference>
<keyword evidence="2" id="KW-1185">Reference proteome</keyword>
<dbReference type="InterPro" id="IPR014718">
    <property type="entry name" value="GH-type_carb-bd"/>
</dbReference>
<dbReference type="AlphaFoldDB" id="A0A1E3L8Q6"/>
<dbReference type="STRING" id="1886670.PTI45_00421"/>
<dbReference type="GO" id="GO:0006006">
    <property type="term" value="P:glucose metabolic process"/>
    <property type="evidence" value="ECO:0007669"/>
    <property type="project" value="TreeGrafter"/>
</dbReference>
<keyword evidence="1" id="KW-0413">Isomerase</keyword>
<dbReference type="CDD" id="cd01081">
    <property type="entry name" value="Aldose_epim"/>
    <property type="match status" value="1"/>
</dbReference>
<dbReference type="GO" id="GO:0030246">
    <property type="term" value="F:carbohydrate binding"/>
    <property type="evidence" value="ECO:0007669"/>
    <property type="project" value="InterPro"/>
</dbReference>
<sequence>MSNLTSASEQSYQGEPAIVLTYAGQEAIVLPAIGANLIAYRDNEKGYRFLREPKENEMDAFRANPGVNGIPVLFPPNRYEDGTFTWNGKTYTFPINEVETHNHLHGFLHTIPWNVDVYEANAQSSSVLLSVSVDEHHEVYKYFPHLFTVKLKYTLSAEGLLQQIQIRNDGAEDMPVMLAFHTALNAPFAPDSKSEDMSFKATIGKRYQMTERMLPTGEFQPLSTWEEQFQNGGANPSGEEADNHYTAVPQRGRNFTEITDTRLGVKLVYDVGTAYKHWMIWNNIACGEFICPEPQTNLVNAPNVDLPDDEKGLFRLEQGEIWEESSRLYTIES</sequence>
<dbReference type="InterPro" id="IPR008183">
    <property type="entry name" value="Aldose_1/G6P_1-epimerase"/>
</dbReference>
<organism evidence="1 2">
    <name type="scientific">Paenibacillus nuruki</name>
    <dbReference type="NCBI Taxonomy" id="1886670"/>
    <lineage>
        <taxon>Bacteria</taxon>
        <taxon>Bacillati</taxon>
        <taxon>Bacillota</taxon>
        <taxon>Bacilli</taxon>
        <taxon>Bacillales</taxon>
        <taxon>Paenibacillaceae</taxon>
        <taxon>Paenibacillus</taxon>
    </lineage>
</organism>